<evidence type="ECO:0000313" key="17">
    <source>
        <dbReference type="Proteomes" id="UP000030437"/>
    </source>
</evidence>
<dbReference type="PRINTS" id="PR00344">
    <property type="entry name" value="BCTRLSENSOR"/>
</dbReference>
<dbReference type="Gene3D" id="1.10.287.130">
    <property type="match status" value="1"/>
</dbReference>
<keyword evidence="12" id="KW-0902">Two-component regulatory system</keyword>
<dbReference type="EC" id="2.7.13.3" evidence="3"/>
<keyword evidence="10" id="KW-0067">ATP-binding</keyword>
<dbReference type="SUPFAM" id="SSF55785">
    <property type="entry name" value="PYP-like sensor domain (PAS domain)"/>
    <property type="match status" value="1"/>
</dbReference>
<dbReference type="PANTHER" id="PTHR43547:SF10">
    <property type="entry name" value="SENSOR HISTIDINE KINASE DCUS"/>
    <property type="match status" value="1"/>
</dbReference>
<keyword evidence="6" id="KW-0808">Transferase</keyword>
<organism evidence="16 17">
    <name type="scientific">Lysinibacillus odysseyi 34hs-1 = NBRC 100172</name>
    <dbReference type="NCBI Taxonomy" id="1220589"/>
    <lineage>
        <taxon>Bacteria</taxon>
        <taxon>Bacillati</taxon>
        <taxon>Bacillota</taxon>
        <taxon>Bacilli</taxon>
        <taxon>Bacillales</taxon>
        <taxon>Bacillaceae</taxon>
        <taxon>Lysinibacillus</taxon>
    </lineage>
</organism>
<dbReference type="SUPFAM" id="SSF55874">
    <property type="entry name" value="ATPase domain of HSP90 chaperone/DNA topoisomerase II/histidine kinase"/>
    <property type="match status" value="1"/>
</dbReference>
<evidence type="ECO:0000256" key="13">
    <source>
        <dbReference type="ARBA" id="ARBA00023136"/>
    </source>
</evidence>
<evidence type="ECO:0000256" key="10">
    <source>
        <dbReference type="ARBA" id="ARBA00022840"/>
    </source>
</evidence>
<dbReference type="InterPro" id="IPR004358">
    <property type="entry name" value="Sig_transdc_His_kin-like_C"/>
</dbReference>
<dbReference type="GO" id="GO:0005886">
    <property type="term" value="C:plasma membrane"/>
    <property type="evidence" value="ECO:0007669"/>
    <property type="project" value="UniProtKB-SubCell"/>
</dbReference>
<dbReference type="RefSeq" id="WP_036156681.1">
    <property type="nucleotide sequence ID" value="NZ_AVCX01000003.1"/>
</dbReference>
<dbReference type="SUPFAM" id="SSF103190">
    <property type="entry name" value="Sensory domain-like"/>
    <property type="match status" value="1"/>
</dbReference>
<evidence type="ECO:0000256" key="7">
    <source>
        <dbReference type="ARBA" id="ARBA00022692"/>
    </source>
</evidence>
<dbReference type="InterPro" id="IPR036890">
    <property type="entry name" value="HATPase_C_sf"/>
</dbReference>
<evidence type="ECO:0000256" key="6">
    <source>
        <dbReference type="ARBA" id="ARBA00022679"/>
    </source>
</evidence>
<name>A0A0A3IFD0_9BACI</name>
<evidence type="ECO:0000259" key="15">
    <source>
        <dbReference type="PROSITE" id="PS50109"/>
    </source>
</evidence>
<comment type="caution">
    <text evidence="16">The sequence shown here is derived from an EMBL/GenBank/DDBJ whole genome shotgun (WGS) entry which is preliminary data.</text>
</comment>
<dbReference type="AlphaFoldDB" id="A0A0A3IFD0"/>
<dbReference type="Proteomes" id="UP000030437">
    <property type="component" value="Unassembled WGS sequence"/>
</dbReference>
<dbReference type="InterPro" id="IPR029151">
    <property type="entry name" value="Sensor-like_sf"/>
</dbReference>
<evidence type="ECO:0000256" key="11">
    <source>
        <dbReference type="ARBA" id="ARBA00022989"/>
    </source>
</evidence>
<keyword evidence="11 14" id="KW-1133">Transmembrane helix</keyword>
<dbReference type="eggNOG" id="COG3290">
    <property type="taxonomic scope" value="Bacteria"/>
</dbReference>
<dbReference type="Pfam" id="PF17203">
    <property type="entry name" value="sCache_3_2"/>
    <property type="match status" value="1"/>
</dbReference>
<evidence type="ECO:0000256" key="4">
    <source>
        <dbReference type="ARBA" id="ARBA00022475"/>
    </source>
</evidence>
<dbReference type="Pfam" id="PF02518">
    <property type="entry name" value="HATPase_c"/>
    <property type="match status" value="1"/>
</dbReference>
<comment type="subcellular location">
    <subcellularLocation>
        <location evidence="2">Cell membrane</location>
        <topology evidence="2">Multi-pass membrane protein</topology>
    </subcellularLocation>
</comment>
<accession>A0A0A3IFD0</accession>
<dbReference type="InterPro" id="IPR016120">
    <property type="entry name" value="Sig_transdc_His_kin_SpoOB"/>
</dbReference>
<dbReference type="OrthoDB" id="9792686at2"/>
<dbReference type="InterPro" id="IPR003594">
    <property type="entry name" value="HATPase_dom"/>
</dbReference>
<reference evidence="16 17" key="1">
    <citation type="submission" date="2014-02" db="EMBL/GenBank/DDBJ databases">
        <title>Draft genome sequence of Lysinibacillus odysseyi NBRC 100172.</title>
        <authorList>
            <person name="Zhang F."/>
            <person name="Wang G."/>
            <person name="Zhang L."/>
        </authorList>
    </citation>
    <scope>NUCLEOTIDE SEQUENCE [LARGE SCALE GENOMIC DNA]</scope>
    <source>
        <strain evidence="16 17">NBRC 100172</strain>
    </source>
</reference>
<comment type="catalytic activity">
    <reaction evidence="1">
        <text>ATP + protein L-histidine = ADP + protein N-phospho-L-histidine.</text>
        <dbReference type="EC" id="2.7.13.3"/>
    </reaction>
</comment>
<keyword evidence="9 16" id="KW-0418">Kinase</keyword>
<evidence type="ECO:0000256" key="5">
    <source>
        <dbReference type="ARBA" id="ARBA00022553"/>
    </source>
</evidence>
<keyword evidence="4" id="KW-1003">Cell membrane</keyword>
<keyword evidence="13 14" id="KW-0472">Membrane</keyword>
<proteinExistence type="predicted"/>
<evidence type="ECO:0000256" key="3">
    <source>
        <dbReference type="ARBA" id="ARBA00012438"/>
    </source>
</evidence>
<dbReference type="SMART" id="SM00387">
    <property type="entry name" value="HATPase_c"/>
    <property type="match status" value="1"/>
</dbReference>
<dbReference type="InterPro" id="IPR005467">
    <property type="entry name" value="His_kinase_dom"/>
</dbReference>
<evidence type="ECO:0000256" key="9">
    <source>
        <dbReference type="ARBA" id="ARBA00022777"/>
    </source>
</evidence>
<dbReference type="InterPro" id="IPR039506">
    <property type="entry name" value="SPOB_a"/>
</dbReference>
<protein>
    <recommendedName>
        <fullName evidence="3">histidine kinase</fullName>
        <ecNumber evidence="3">2.7.13.3</ecNumber>
    </recommendedName>
</protein>
<dbReference type="Gene3D" id="3.30.450.20">
    <property type="entry name" value="PAS domain"/>
    <property type="match status" value="2"/>
</dbReference>
<dbReference type="PANTHER" id="PTHR43547">
    <property type="entry name" value="TWO-COMPONENT HISTIDINE KINASE"/>
    <property type="match status" value="1"/>
</dbReference>
<evidence type="ECO:0000313" key="16">
    <source>
        <dbReference type="EMBL" id="KGR83471.1"/>
    </source>
</evidence>
<keyword evidence="7 14" id="KW-0812">Transmembrane</keyword>
<evidence type="ECO:0000256" key="8">
    <source>
        <dbReference type="ARBA" id="ARBA00022741"/>
    </source>
</evidence>
<dbReference type="Gene3D" id="3.30.565.10">
    <property type="entry name" value="Histidine kinase-like ATPase, C-terminal domain"/>
    <property type="match status" value="1"/>
</dbReference>
<dbReference type="EMBL" id="JPVP01000058">
    <property type="protein sequence ID" value="KGR83471.1"/>
    <property type="molecule type" value="Genomic_DNA"/>
</dbReference>
<dbReference type="GO" id="GO:0000155">
    <property type="term" value="F:phosphorelay sensor kinase activity"/>
    <property type="evidence" value="ECO:0007669"/>
    <property type="project" value="InterPro"/>
</dbReference>
<evidence type="ECO:0000256" key="2">
    <source>
        <dbReference type="ARBA" id="ARBA00004651"/>
    </source>
</evidence>
<sequence>MRRLKMNTKILLMTFFIIAFSFFIGGVFVIGNLLSEQEEDFGQRAMLVARTVSNMPELENQLMNDDQQEAIQTINQTVEEIRIINKAEYIVVLNMDRVKYSHPSPAELGKRSNSEDVNAAFSEHYYISKAQGELGRMIRAFVPVLNKDKRQIGVVVVGYPMPTLATIFHDYATEIIVTIFFSILFSMWGALMLGHHIKKQMFGLEPEEISQMYVERQETFNAMHEGIIAVDNEMNITIFNQKAGFILGVEGDNARYIGKKIYEVLPDTRLPEIVESGKPIYNQEIYINRRSIMSTRIPIQVKGRNVGAVAIFKDLTEVKQLAEELTGVRAFVQALRVQTHEHKNKLHTITGLLQLGHTRQALEYLKEVQADEASLIRFLNERFKNENLSGLLLSKVGRGKELGIIIEIDQESRFTRFPPFLDQHDFVILFGNLIENAFEALQGVARTEKVITISVDEHDGVLAILVTDNGCGMSEEVKKHMFENGFSTKAKDNRGIGLYLIEEIVKKGHGTIEVTSEEGKGTSFLVLFEVGDEQNGSY</sequence>
<evidence type="ECO:0000256" key="1">
    <source>
        <dbReference type="ARBA" id="ARBA00000085"/>
    </source>
</evidence>
<feature type="transmembrane region" description="Helical" evidence="14">
    <location>
        <begin position="171"/>
        <end position="193"/>
    </location>
</feature>
<feature type="domain" description="Histidine kinase" evidence="15">
    <location>
        <begin position="337"/>
        <end position="532"/>
    </location>
</feature>
<keyword evidence="5" id="KW-0597">Phosphoprotein</keyword>
<dbReference type="STRING" id="1220589.CD32_16725"/>
<evidence type="ECO:0000256" key="14">
    <source>
        <dbReference type="SAM" id="Phobius"/>
    </source>
</evidence>
<dbReference type="PROSITE" id="PS50109">
    <property type="entry name" value="HIS_KIN"/>
    <property type="match status" value="1"/>
</dbReference>
<gene>
    <name evidence="16" type="ORF">CD32_16725</name>
</gene>
<keyword evidence="8" id="KW-0547">Nucleotide-binding</keyword>
<dbReference type="InterPro" id="IPR033463">
    <property type="entry name" value="sCache_3"/>
</dbReference>
<evidence type="ECO:0000256" key="12">
    <source>
        <dbReference type="ARBA" id="ARBA00023012"/>
    </source>
</evidence>
<dbReference type="InterPro" id="IPR035965">
    <property type="entry name" value="PAS-like_dom_sf"/>
</dbReference>
<dbReference type="Pfam" id="PF14689">
    <property type="entry name" value="SPOB_a"/>
    <property type="match status" value="1"/>
</dbReference>
<keyword evidence="17" id="KW-1185">Reference proteome</keyword>
<dbReference type="GO" id="GO:0005524">
    <property type="term" value="F:ATP binding"/>
    <property type="evidence" value="ECO:0007669"/>
    <property type="project" value="UniProtKB-KW"/>
</dbReference>
<dbReference type="InterPro" id="IPR000014">
    <property type="entry name" value="PAS"/>
</dbReference>
<feature type="transmembrane region" description="Helical" evidence="14">
    <location>
        <begin position="12"/>
        <end position="34"/>
    </location>
</feature>
<dbReference type="SUPFAM" id="SSF55890">
    <property type="entry name" value="Sporulation response regulatory protein Spo0B"/>
    <property type="match status" value="1"/>
</dbReference>
<dbReference type="CDD" id="cd00130">
    <property type="entry name" value="PAS"/>
    <property type="match status" value="1"/>
</dbReference>